<dbReference type="PANTHER" id="PTHR33710:SF64">
    <property type="entry name" value="ENDONUCLEASE_EXONUCLEASE_PHOSPHATASE DOMAIN-CONTAINING PROTEIN"/>
    <property type="match status" value="1"/>
</dbReference>
<comment type="caution">
    <text evidence="1">The sequence shown here is derived from an EMBL/GenBank/DDBJ whole genome shotgun (WGS) entry which is preliminary data.</text>
</comment>
<dbReference type="PANTHER" id="PTHR33710">
    <property type="entry name" value="BNAC02G09200D PROTEIN"/>
    <property type="match status" value="1"/>
</dbReference>
<sequence length="379" mass="43506">MMGDFNEVRHKSDHFGSVFNAHGADIFNSFINKAGLEEIQLGGSMYTWCHKSATKMSKFDRFFVSKNLLNTCPNINAITFKRYLSDHRPILLCESSCDYGPVPCRFFHYWIEVNGFDKLVMNSWYDAPSHGNNAILSFMSKLNFLKTRIKEWNADYKRSSNGVADKLKEELLKIDVEIDNGNGNADIVARSKFFHDMLNKKRSQSNIRGVLIDGKWADEPVKVKCEFFHHFSNRFGKPSDDRVEIDVNFPNTLLVYQKADLESIETTEEVKRVVWDCGSDKAPGPDGPISLIGSFCKIIAKVLTNRLVGMLGDNVNEKKKQALIFKVDFEKAYDSVRWDYLDDVLDKFGFGIKWRRWIQNCHRSSRGSILINGSPTEEF</sequence>
<dbReference type="SUPFAM" id="SSF56219">
    <property type="entry name" value="DNase I-like"/>
    <property type="match status" value="1"/>
</dbReference>
<dbReference type="GO" id="GO:0003964">
    <property type="term" value="F:RNA-directed DNA polymerase activity"/>
    <property type="evidence" value="ECO:0007669"/>
    <property type="project" value="UniProtKB-KW"/>
</dbReference>
<keyword evidence="1" id="KW-0808">Transferase</keyword>
<keyword evidence="1" id="KW-0695">RNA-directed DNA polymerase</keyword>
<organism evidence="1">
    <name type="scientific">Tanacetum cinerariifolium</name>
    <name type="common">Dalmatian daisy</name>
    <name type="synonym">Chrysanthemum cinerariifolium</name>
    <dbReference type="NCBI Taxonomy" id="118510"/>
    <lineage>
        <taxon>Eukaryota</taxon>
        <taxon>Viridiplantae</taxon>
        <taxon>Streptophyta</taxon>
        <taxon>Embryophyta</taxon>
        <taxon>Tracheophyta</taxon>
        <taxon>Spermatophyta</taxon>
        <taxon>Magnoliopsida</taxon>
        <taxon>eudicotyledons</taxon>
        <taxon>Gunneridae</taxon>
        <taxon>Pentapetalae</taxon>
        <taxon>asterids</taxon>
        <taxon>campanulids</taxon>
        <taxon>Asterales</taxon>
        <taxon>Asteraceae</taxon>
        <taxon>Asteroideae</taxon>
        <taxon>Anthemideae</taxon>
        <taxon>Anthemidinae</taxon>
        <taxon>Tanacetum</taxon>
    </lineage>
</organism>
<proteinExistence type="predicted"/>
<gene>
    <name evidence="1" type="ORF">Tci_030452</name>
</gene>
<dbReference type="EMBL" id="BKCJ010004009">
    <property type="protein sequence ID" value="GEU58474.1"/>
    <property type="molecule type" value="Genomic_DNA"/>
</dbReference>
<dbReference type="AlphaFoldDB" id="A0A6L2LE61"/>
<dbReference type="Gene3D" id="3.60.10.10">
    <property type="entry name" value="Endonuclease/exonuclease/phosphatase"/>
    <property type="match status" value="1"/>
</dbReference>
<keyword evidence="1" id="KW-0548">Nucleotidyltransferase</keyword>
<reference evidence="1" key="1">
    <citation type="journal article" date="2019" name="Sci. Rep.">
        <title>Draft genome of Tanacetum cinerariifolium, the natural source of mosquito coil.</title>
        <authorList>
            <person name="Yamashiro T."/>
            <person name="Shiraishi A."/>
            <person name="Satake H."/>
            <person name="Nakayama K."/>
        </authorList>
    </citation>
    <scope>NUCLEOTIDE SEQUENCE</scope>
</reference>
<protein>
    <submittedName>
        <fullName evidence="1">RNA-directed DNA polymerase, eukaryota</fullName>
    </submittedName>
</protein>
<name>A0A6L2LE61_TANCI</name>
<accession>A0A6L2LE61</accession>
<evidence type="ECO:0000313" key="1">
    <source>
        <dbReference type="EMBL" id="GEU58474.1"/>
    </source>
</evidence>
<dbReference type="InterPro" id="IPR036691">
    <property type="entry name" value="Endo/exonu/phosph_ase_sf"/>
</dbReference>